<sequence>MRLKANCRVDFGDEGDLFLMFHGYGNDEHEMIRIIDAVDAEADYYSFRGTYARRYMGGNYWYPDGCDVESRRHECRVVGDAVVALTGSAAFAGRRKILIGFSQGGYLSYRMAVEHPGVFDAAILLSPSFRGEQDAEADCGTRFLLAYGDQDRTIPVEDQDTARRVISGTRGARLCTYPGMAHAICDREIDDIRDFLR</sequence>
<protein>
    <submittedName>
        <fullName evidence="2">Phospholipase/Carboxylesterase</fullName>
    </submittedName>
</protein>
<feature type="domain" description="Phospholipase/carboxylesterase/thioesterase" evidence="1">
    <location>
        <begin position="18"/>
        <end position="197"/>
    </location>
</feature>
<dbReference type="AlphaFoldDB" id="I3WII1"/>
<dbReference type="HOGENOM" id="CLU_079831_0_0_11"/>
<accession>I3WII1</accession>
<dbReference type="RefSeq" id="WP_014760344.1">
    <property type="nucleotide sequence ID" value="NC_017999.1"/>
</dbReference>
<proteinExistence type="predicted"/>
<dbReference type="Proteomes" id="UP000006173">
    <property type="component" value="Chromosome"/>
</dbReference>
<evidence type="ECO:0000259" key="1">
    <source>
        <dbReference type="Pfam" id="PF02230"/>
    </source>
</evidence>
<evidence type="ECO:0000313" key="2">
    <source>
        <dbReference type="EMBL" id="AFL04694.1"/>
    </source>
</evidence>
<reference evidence="2 3" key="1">
    <citation type="journal article" date="2012" name="J. Bacteriol.">
        <title>Complete Genome Sequence of the Probiotic Bacterium Bifidobacterium bifidum Strain BGN4.</title>
        <authorList>
            <person name="Yu D.S."/>
            <person name="Jeong H."/>
            <person name="Lee D.H."/>
            <person name="Kwon S.K."/>
            <person name="Song J.Y."/>
            <person name="Kim B.K."/>
            <person name="Park M.S."/>
            <person name="Ji G.E."/>
            <person name="Oh T.K."/>
            <person name="Kim J.F."/>
        </authorList>
    </citation>
    <scope>NUCLEOTIDE SEQUENCE [LARGE SCALE GENOMIC DNA]</scope>
    <source>
        <strain evidence="2 3">BGN4</strain>
    </source>
</reference>
<dbReference type="KEGG" id="bbf:BBB_1102"/>
<dbReference type="InterPro" id="IPR029058">
    <property type="entry name" value="AB_hydrolase_fold"/>
</dbReference>
<dbReference type="GeneID" id="93092742"/>
<name>I3WII1_BIFBI</name>
<gene>
    <name evidence="2" type="ORF">BBB_1102</name>
</gene>
<dbReference type="Pfam" id="PF02230">
    <property type="entry name" value="Abhydrolase_2"/>
    <property type="match status" value="1"/>
</dbReference>
<evidence type="ECO:0000313" key="3">
    <source>
        <dbReference type="Proteomes" id="UP000006173"/>
    </source>
</evidence>
<dbReference type="EMBL" id="CP001361">
    <property type="protein sequence ID" value="AFL04694.1"/>
    <property type="molecule type" value="Genomic_DNA"/>
</dbReference>
<dbReference type="PATRIC" id="fig|484020.3.peg.1088"/>
<dbReference type="Gene3D" id="3.40.50.1820">
    <property type="entry name" value="alpha/beta hydrolase"/>
    <property type="match status" value="1"/>
</dbReference>
<organism evidence="2 3">
    <name type="scientific">Bifidobacterium bifidum BGN4</name>
    <dbReference type="NCBI Taxonomy" id="484020"/>
    <lineage>
        <taxon>Bacteria</taxon>
        <taxon>Bacillati</taxon>
        <taxon>Actinomycetota</taxon>
        <taxon>Actinomycetes</taxon>
        <taxon>Bifidobacteriales</taxon>
        <taxon>Bifidobacteriaceae</taxon>
        <taxon>Bifidobacterium</taxon>
    </lineage>
</organism>
<dbReference type="InterPro" id="IPR003140">
    <property type="entry name" value="PLipase/COase/thioEstase"/>
</dbReference>
<dbReference type="GO" id="GO:0016787">
    <property type="term" value="F:hydrolase activity"/>
    <property type="evidence" value="ECO:0007669"/>
    <property type="project" value="InterPro"/>
</dbReference>
<dbReference type="SUPFAM" id="SSF53474">
    <property type="entry name" value="alpha/beta-Hydrolases"/>
    <property type="match status" value="1"/>
</dbReference>